<sequence>MDAKISPGRSISVTGRTLLLTLSAILVCLMAALDVAAGRSPWQAASLTLPFALSAAGVGALGYAAVPQLRAWKAGQVIREDGPQAHLKKAGTPTMGGIFVVPVGVAIALLLSGFHPTVVAVAGLTLAYGFIGWLDDWQILRRKSNKGISPRTKLALQLGFGGLFCLWAFSHSFPGMTTVLLPFGLALPLGALFWLVSWFVLVAESNATNLTDGLDGLAGGTGAIALLGLAALVAPAHPELAVFCAAMGGSYLGFLVHNHNPARVFMGDTGSLALGGALAAAAIVSQSLFGLLILSGIFLVETLSVIAQVGYYKATKDENGIGKRLFKMAPLHHHLELAGWSETQVVGRFYLIGVLLVLVCLSLFQG</sequence>
<evidence type="ECO:0000256" key="1">
    <source>
        <dbReference type="ARBA" id="ARBA00004141"/>
    </source>
</evidence>
<feature type="transmembrane region" description="Helical" evidence="7">
    <location>
        <begin position="179"/>
        <end position="202"/>
    </location>
</feature>
<keyword evidence="3 7" id="KW-0808">Transferase</keyword>
<evidence type="ECO:0000256" key="7">
    <source>
        <dbReference type="HAMAP-Rule" id="MF_00038"/>
    </source>
</evidence>
<keyword evidence="7" id="KW-0132">Cell division</keyword>
<reference evidence="10 11" key="1">
    <citation type="submission" date="2020-05" db="EMBL/GenBank/DDBJ databases">
        <title>Complete genome sequence of of a novel Thermoleptolyngbya strain isolated from hot springs of Ganzi, Sichuan China.</title>
        <authorList>
            <person name="Tang J."/>
            <person name="Daroch M."/>
            <person name="Li L."/>
            <person name="Waleron K."/>
            <person name="Waleron M."/>
            <person name="Waleron M."/>
        </authorList>
    </citation>
    <scope>NUCLEOTIDE SEQUENCE [LARGE SCALE GENOMIC DNA]</scope>
    <source>
        <strain evidence="10 11">PKUAC-SCTA183</strain>
    </source>
</reference>
<dbReference type="GO" id="GO:0008963">
    <property type="term" value="F:phospho-N-acetylmuramoyl-pentapeptide-transferase activity"/>
    <property type="evidence" value="ECO:0007669"/>
    <property type="project" value="UniProtKB-UniRule"/>
</dbReference>
<dbReference type="InterPro" id="IPR018480">
    <property type="entry name" value="PNAcMuramoyl-5peptid_Trfase_CS"/>
</dbReference>
<dbReference type="EMBL" id="CP053661">
    <property type="protein sequence ID" value="QKD85074.1"/>
    <property type="molecule type" value="Genomic_DNA"/>
</dbReference>
<keyword evidence="6 7" id="KW-0472">Membrane</keyword>
<dbReference type="CDD" id="cd06852">
    <property type="entry name" value="GT_MraY"/>
    <property type="match status" value="1"/>
</dbReference>
<dbReference type="PROSITE" id="PS01348">
    <property type="entry name" value="MRAY_2"/>
    <property type="match status" value="1"/>
</dbReference>
<evidence type="ECO:0000256" key="2">
    <source>
        <dbReference type="ARBA" id="ARBA00005583"/>
    </source>
</evidence>
<comment type="subcellular location">
    <subcellularLocation>
        <location evidence="7">Cell membrane</location>
        <topology evidence="7">Multi-pass membrane protein</topology>
    </subcellularLocation>
    <subcellularLocation>
        <location evidence="1">Membrane</location>
        <topology evidence="1">Multi-pass membrane protein</topology>
    </subcellularLocation>
</comment>
<dbReference type="PANTHER" id="PTHR22926:SF5">
    <property type="entry name" value="PHOSPHO-N-ACETYLMURAMOYL-PENTAPEPTIDE-TRANSFERASE HOMOLOG"/>
    <property type="match status" value="1"/>
</dbReference>
<comment type="pathway">
    <text evidence="7">Cell wall biogenesis; peptidoglycan biosynthesis.</text>
</comment>
<keyword evidence="7 9" id="KW-0479">Metal-binding</keyword>
<evidence type="ECO:0000313" key="10">
    <source>
        <dbReference type="EMBL" id="QKD85074.1"/>
    </source>
</evidence>
<dbReference type="GO" id="GO:0008360">
    <property type="term" value="P:regulation of cell shape"/>
    <property type="evidence" value="ECO:0007669"/>
    <property type="project" value="UniProtKB-KW"/>
</dbReference>
<keyword evidence="7" id="KW-1003">Cell membrane</keyword>
<evidence type="ECO:0000313" key="11">
    <source>
        <dbReference type="Proteomes" id="UP000505210"/>
    </source>
</evidence>
<dbReference type="PANTHER" id="PTHR22926">
    <property type="entry name" value="PHOSPHO-N-ACETYLMURAMOYL-PENTAPEPTIDE-TRANSFERASE"/>
    <property type="match status" value="1"/>
</dbReference>
<dbReference type="NCBIfam" id="TIGR00445">
    <property type="entry name" value="mraY"/>
    <property type="match status" value="1"/>
</dbReference>
<dbReference type="EC" id="2.7.8.13" evidence="7 8"/>
<dbReference type="GO" id="GO:0046872">
    <property type="term" value="F:metal ion binding"/>
    <property type="evidence" value="ECO:0007669"/>
    <property type="project" value="UniProtKB-KW"/>
</dbReference>
<keyword evidence="7" id="KW-0961">Cell wall biogenesis/degradation</keyword>
<feature type="transmembrane region" description="Helical" evidence="7">
    <location>
        <begin position="214"/>
        <end position="234"/>
    </location>
</feature>
<proteinExistence type="inferred from homology"/>
<feature type="binding site" evidence="9">
    <location>
        <position position="268"/>
    </location>
    <ligand>
        <name>Mg(2+)</name>
        <dbReference type="ChEBI" id="CHEBI:18420"/>
    </ligand>
</feature>
<dbReference type="HAMAP" id="MF_00038">
    <property type="entry name" value="MraY"/>
    <property type="match status" value="1"/>
</dbReference>
<keyword evidence="7 9" id="KW-0460">Magnesium</keyword>
<dbReference type="GO" id="GO:0051301">
    <property type="term" value="P:cell division"/>
    <property type="evidence" value="ECO:0007669"/>
    <property type="project" value="UniProtKB-KW"/>
</dbReference>
<dbReference type="Pfam" id="PF00953">
    <property type="entry name" value="Glycos_transf_4"/>
    <property type="match status" value="1"/>
</dbReference>
<protein>
    <recommendedName>
        <fullName evidence="7 8">Phospho-N-acetylmuramoyl-pentapeptide-transferase</fullName>
        <ecNumber evidence="7 8">2.7.8.13</ecNumber>
    </recommendedName>
    <alternativeName>
        <fullName evidence="7">UDP-MurNAc-pentapeptide phosphotransferase</fullName>
    </alternativeName>
</protein>
<accession>A0A6M8BE50</accession>
<dbReference type="KEGG" id="theu:HPC62_19395"/>
<comment type="function">
    <text evidence="7">Catalyzes the initial step of the lipid cycle reactions in the biosynthesis of the cell wall peptidoglycan: transfers peptidoglycan precursor phospho-MurNAc-pentapeptide from UDP-MurNAc-pentapeptide onto the lipid carrier undecaprenyl phosphate, yielding undecaprenyl-pyrophosphoryl-MurNAc-pentapeptide, known as lipid I.</text>
</comment>
<dbReference type="Proteomes" id="UP000505210">
    <property type="component" value="Chromosome"/>
</dbReference>
<feature type="transmembrane region" description="Helical" evidence="7">
    <location>
        <begin position="90"/>
        <end position="111"/>
    </location>
</feature>
<feature type="transmembrane region" description="Helical" evidence="7">
    <location>
        <begin position="154"/>
        <end position="173"/>
    </location>
</feature>
<comment type="catalytic activity">
    <reaction evidence="7">
        <text>UDP-N-acetyl-alpha-D-muramoyl-L-alanyl-gamma-D-glutamyl-meso-2,6-diaminopimeloyl-D-alanyl-D-alanine + di-trans,octa-cis-undecaprenyl phosphate = di-trans,octa-cis-undecaprenyl diphospho-N-acetyl-alpha-D-muramoyl-L-alanyl-D-glutamyl-meso-2,6-diaminopimeloyl-D-alanyl-D-alanine + UMP</text>
        <dbReference type="Rhea" id="RHEA:28386"/>
        <dbReference type="ChEBI" id="CHEBI:57865"/>
        <dbReference type="ChEBI" id="CHEBI:60392"/>
        <dbReference type="ChEBI" id="CHEBI:61386"/>
        <dbReference type="ChEBI" id="CHEBI:61387"/>
        <dbReference type="EC" id="2.7.8.13"/>
    </reaction>
</comment>
<feature type="transmembrane region" description="Helical" evidence="7">
    <location>
        <begin position="272"/>
        <end position="300"/>
    </location>
</feature>
<evidence type="ECO:0000256" key="9">
    <source>
        <dbReference type="PIRSR" id="PIRSR600715-1"/>
    </source>
</evidence>
<evidence type="ECO:0000256" key="5">
    <source>
        <dbReference type="ARBA" id="ARBA00022989"/>
    </source>
</evidence>
<keyword evidence="7" id="KW-0573">Peptidoglycan synthesis</keyword>
<feature type="transmembrane region" description="Helical" evidence="7">
    <location>
        <begin position="345"/>
        <end position="364"/>
    </location>
</feature>
<evidence type="ECO:0000256" key="6">
    <source>
        <dbReference type="ARBA" id="ARBA00023136"/>
    </source>
</evidence>
<dbReference type="PROSITE" id="PS01347">
    <property type="entry name" value="MRAY_1"/>
    <property type="match status" value="1"/>
</dbReference>
<dbReference type="RefSeq" id="WP_172359059.1">
    <property type="nucleotide sequence ID" value="NZ_CP053661.1"/>
</dbReference>
<name>A0A6M8BE50_9CYAN</name>
<feature type="transmembrane region" description="Helical" evidence="7">
    <location>
        <begin position="117"/>
        <end position="134"/>
    </location>
</feature>
<dbReference type="Pfam" id="PF10555">
    <property type="entry name" value="MraY_sig1"/>
    <property type="match status" value="1"/>
</dbReference>
<keyword evidence="4 7" id="KW-0812">Transmembrane</keyword>
<dbReference type="GO" id="GO:0071555">
    <property type="term" value="P:cell wall organization"/>
    <property type="evidence" value="ECO:0007669"/>
    <property type="project" value="UniProtKB-KW"/>
</dbReference>
<comment type="similarity">
    <text evidence="2 7">Belongs to the glycosyltransferase 4 family. MraY subfamily.</text>
</comment>
<keyword evidence="5 7" id="KW-1133">Transmembrane helix</keyword>
<evidence type="ECO:0000256" key="4">
    <source>
        <dbReference type="ARBA" id="ARBA00022692"/>
    </source>
</evidence>
<dbReference type="UniPathway" id="UPA00219"/>
<keyword evidence="7" id="KW-0131">Cell cycle</keyword>
<keyword evidence="11" id="KW-1185">Reference proteome</keyword>
<dbReference type="InterPro" id="IPR000715">
    <property type="entry name" value="Glycosyl_transferase_4"/>
</dbReference>
<feature type="binding site" evidence="9">
    <location>
        <position position="209"/>
    </location>
    <ligand>
        <name>Mg(2+)</name>
        <dbReference type="ChEBI" id="CHEBI:18420"/>
    </ligand>
</feature>
<comment type="cofactor">
    <cofactor evidence="7 9">
        <name>Mg(2+)</name>
        <dbReference type="ChEBI" id="CHEBI:18420"/>
    </cofactor>
</comment>
<organism evidence="10 11">
    <name type="scientific">Thermoleptolyngbya sichuanensis A183</name>
    <dbReference type="NCBI Taxonomy" id="2737172"/>
    <lineage>
        <taxon>Bacteria</taxon>
        <taxon>Bacillati</taxon>
        <taxon>Cyanobacteriota</taxon>
        <taxon>Cyanophyceae</taxon>
        <taxon>Oculatellales</taxon>
        <taxon>Oculatellaceae</taxon>
        <taxon>Thermoleptolyngbya</taxon>
        <taxon>Thermoleptolyngbya sichuanensis</taxon>
    </lineage>
</organism>
<dbReference type="GO" id="GO:0009252">
    <property type="term" value="P:peptidoglycan biosynthetic process"/>
    <property type="evidence" value="ECO:0007669"/>
    <property type="project" value="UniProtKB-UniRule"/>
</dbReference>
<keyword evidence="7" id="KW-0133">Cell shape</keyword>
<evidence type="ECO:0000256" key="3">
    <source>
        <dbReference type="ARBA" id="ARBA00022679"/>
    </source>
</evidence>
<gene>
    <name evidence="7" type="primary">mraY</name>
    <name evidence="10" type="ORF">HPC62_19395</name>
</gene>
<dbReference type="GO" id="GO:0005886">
    <property type="term" value="C:plasma membrane"/>
    <property type="evidence" value="ECO:0007669"/>
    <property type="project" value="UniProtKB-SubCell"/>
</dbReference>
<feature type="transmembrane region" description="Helical" evidence="7">
    <location>
        <begin position="47"/>
        <end position="69"/>
    </location>
</feature>
<dbReference type="InterPro" id="IPR003524">
    <property type="entry name" value="PNAcMuramoyl-5peptid_Trfase"/>
</dbReference>
<evidence type="ECO:0000256" key="8">
    <source>
        <dbReference type="NCBIfam" id="TIGR00445"/>
    </source>
</evidence>
<dbReference type="AlphaFoldDB" id="A0A6M8BE50"/>